<reference evidence="1 2" key="1">
    <citation type="journal article" date="2007" name="Science">
        <title>Genomic minimalism in the early diverging intestinal parasite Giardia lamblia.</title>
        <authorList>
            <person name="Morrison H.G."/>
            <person name="McArthur A.G."/>
            <person name="Gillin F.D."/>
            <person name="Aley S.B."/>
            <person name="Adam R.D."/>
            <person name="Olsen G.J."/>
            <person name="Best A.A."/>
            <person name="Cande W.Z."/>
            <person name="Chen F."/>
            <person name="Cipriano M.J."/>
            <person name="Davids B.J."/>
            <person name="Dawson S.C."/>
            <person name="Elmendorf H.G."/>
            <person name="Hehl A.B."/>
            <person name="Holder M.E."/>
            <person name="Huse S.M."/>
            <person name="Kim U.U."/>
            <person name="Lasek-Nesselquist E."/>
            <person name="Manning G."/>
            <person name="Nigam A."/>
            <person name="Nixon J.E."/>
            <person name="Palm D."/>
            <person name="Passamaneck N.E."/>
            <person name="Prabhu A."/>
            <person name="Reich C.I."/>
            <person name="Reiner D.S."/>
            <person name="Samuelson J."/>
            <person name="Svard S.G."/>
            <person name="Sogin M.L."/>
        </authorList>
    </citation>
    <scope>NUCLEOTIDE SEQUENCE [LARGE SCALE GENOMIC DNA]</scope>
    <source>
        <strain evidence="1 2">WB C6</strain>
    </source>
</reference>
<dbReference type="STRING" id="184922.A8B2Y5"/>
<dbReference type="RefSeq" id="XP_001710079.1">
    <property type="nucleotide sequence ID" value="XM_001710027.1"/>
</dbReference>
<dbReference type="Proteomes" id="UP000001548">
    <property type="component" value="Unassembled WGS sequence"/>
</dbReference>
<dbReference type="GeneID" id="5703005"/>
<comment type="caution">
    <text evidence="1">The sequence shown here is derived from an EMBL/GenBank/DDBJ whole genome shotgun (WGS) entry which is preliminary data.</text>
</comment>
<dbReference type="VEuPathDB" id="GiardiaDB:GL50803_10013"/>
<dbReference type="Gene3D" id="1.20.5.110">
    <property type="match status" value="1"/>
</dbReference>
<evidence type="ECO:0000313" key="2">
    <source>
        <dbReference type="Proteomes" id="UP000001548"/>
    </source>
</evidence>
<dbReference type="EMBL" id="AACB03000003">
    <property type="protein sequence ID" value="KAE8303065.1"/>
    <property type="molecule type" value="Genomic_DNA"/>
</dbReference>
<dbReference type="KEGG" id="gla:GL50803_0010013"/>
<proteinExistence type="predicted"/>
<dbReference type="HOGENOM" id="CLU_1258163_0_0_1"/>
<organism evidence="1 2">
    <name type="scientific">Giardia intestinalis (strain ATCC 50803 / WB clone C6)</name>
    <name type="common">Giardia lamblia</name>
    <dbReference type="NCBI Taxonomy" id="184922"/>
    <lineage>
        <taxon>Eukaryota</taxon>
        <taxon>Metamonada</taxon>
        <taxon>Diplomonadida</taxon>
        <taxon>Hexamitidae</taxon>
        <taxon>Giardiinae</taxon>
        <taxon>Giardia</taxon>
    </lineage>
</organism>
<dbReference type="AlphaFoldDB" id="A8B2Y5"/>
<protein>
    <submittedName>
        <fullName evidence="1">Qc-SNARE 3</fullName>
    </submittedName>
</protein>
<dbReference type="OMA" id="IIVWSSK"/>
<sequence length="220" mass="24462">MDDSGNDIGEQLRTKINSLRTQLATLKDSARSAIQDDDIARLALLQGKVTEISGALTSLKAEFKALTLSDNLTRELDQLLVFLETGVNSLKSELRQADRGPVVTTVDVPTVVTREVLQTLDTKKDNEILKLADNVKIIAEVNNRINEKLDEGAEVMEDVDTEIVAAQEKIDQAVGRMKLFQSYMKKTKVPASVCILTFIFLIIVWSSKAFCSWGFTWQCP</sequence>
<evidence type="ECO:0000313" key="1">
    <source>
        <dbReference type="EMBL" id="KAE8303065.1"/>
    </source>
</evidence>
<gene>
    <name evidence="1" type="ORF">GL50803_0010013</name>
</gene>
<keyword evidence="2" id="KW-1185">Reference proteome</keyword>
<accession>A8B2Y5</accession>
<name>A8B2Y5_GIAIC</name>